<evidence type="ECO:0000256" key="1">
    <source>
        <dbReference type="ARBA" id="ARBA00023157"/>
    </source>
</evidence>
<dbReference type="Proteomes" id="UP000694388">
    <property type="component" value="Unplaced"/>
</dbReference>
<dbReference type="Ensembl" id="ENSEBUT00000013155.1">
    <property type="protein sequence ID" value="ENSEBUP00000012579.1"/>
    <property type="gene ID" value="ENSEBUG00000007992.1"/>
</dbReference>
<organism evidence="3 4">
    <name type="scientific">Eptatretus burgeri</name>
    <name type="common">Inshore hagfish</name>
    <dbReference type="NCBI Taxonomy" id="7764"/>
    <lineage>
        <taxon>Eukaryota</taxon>
        <taxon>Metazoa</taxon>
        <taxon>Chordata</taxon>
        <taxon>Craniata</taxon>
        <taxon>Vertebrata</taxon>
        <taxon>Cyclostomata</taxon>
        <taxon>Myxini</taxon>
        <taxon>Myxiniformes</taxon>
        <taxon>Myxinidae</taxon>
        <taxon>Eptatretinae</taxon>
        <taxon>Eptatretus</taxon>
    </lineage>
</organism>
<evidence type="ECO:0000313" key="3">
    <source>
        <dbReference type="Ensembl" id="ENSEBUP00000012579.1"/>
    </source>
</evidence>
<name>A0A8C4QAK2_EPTBU</name>
<feature type="domain" description="Ig-like" evidence="2">
    <location>
        <begin position="96"/>
        <end position="186"/>
    </location>
</feature>
<dbReference type="InterPro" id="IPR036179">
    <property type="entry name" value="Ig-like_dom_sf"/>
</dbReference>
<reference evidence="3" key="1">
    <citation type="submission" date="2025-08" db="UniProtKB">
        <authorList>
            <consortium name="Ensembl"/>
        </authorList>
    </citation>
    <scope>IDENTIFICATION</scope>
</reference>
<dbReference type="Pfam" id="PF08205">
    <property type="entry name" value="C2-set_2"/>
    <property type="match status" value="1"/>
</dbReference>
<evidence type="ECO:0000313" key="4">
    <source>
        <dbReference type="Proteomes" id="UP000694388"/>
    </source>
</evidence>
<dbReference type="PANTHER" id="PTHR45889">
    <property type="entry name" value="IG-LIKE DOMAIN-CONTAINING PROTEIN"/>
    <property type="match status" value="1"/>
</dbReference>
<dbReference type="GeneTree" id="ENSGT00940000171432"/>
<keyword evidence="1" id="KW-1015">Disulfide bond</keyword>
<dbReference type="PANTHER" id="PTHR45889:SF8">
    <property type="entry name" value="IG-LIKE DOMAIN-CONTAINING PROTEIN"/>
    <property type="match status" value="1"/>
</dbReference>
<accession>A0A8C4QAK2</accession>
<dbReference type="AlphaFoldDB" id="A0A8C4QAK2"/>
<dbReference type="InterPro" id="IPR013783">
    <property type="entry name" value="Ig-like_fold"/>
</dbReference>
<dbReference type="Gene3D" id="2.60.40.10">
    <property type="entry name" value="Immunoglobulins"/>
    <property type="match status" value="2"/>
</dbReference>
<dbReference type="InterPro" id="IPR007110">
    <property type="entry name" value="Ig-like_dom"/>
</dbReference>
<reference evidence="3" key="2">
    <citation type="submission" date="2025-09" db="UniProtKB">
        <authorList>
            <consortium name="Ensembl"/>
        </authorList>
    </citation>
    <scope>IDENTIFICATION</scope>
</reference>
<dbReference type="PROSITE" id="PS50835">
    <property type="entry name" value="IG_LIKE"/>
    <property type="match status" value="1"/>
</dbReference>
<keyword evidence="4" id="KW-1185">Reference proteome</keyword>
<protein>
    <recommendedName>
        <fullName evidence="2">Ig-like domain-containing protein</fullName>
    </recommendedName>
</protein>
<proteinExistence type="predicted"/>
<dbReference type="InterPro" id="IPR013162">
    <property type="entry name" value="CD80_C2-set"/>
</dbReference>
<sequence length="223" mass="24869">RLWSSFIEIVCVVSEKKLQVFIDGQTDGRGTIPQALQDVVPVTSDPRIQLVSWQPHRSIISIQSVKEEDQGIYTCTDYGRVTPLTDYTRVNVWVPPSLPVVSGLEKPIGENESIEFLCTSNLGRPPATIHWLKDGQLLYGTTHLLDMKGNVRNTVRILVNRRDDGRHVSCVVSHLTGTLQTNFALQVEYPPELDISKTSGSSSVGEELVYECRAKGRPRLEGN</sequence>
<evidence type="ECO:0000259" key="2">
    <source>
        <dbReference type="PROSITE" id="PS50835"/>
    </source>
</evidence>
<dbReference type="SUPFAM" id="SSF48726">
    <property type="entry name" value="Immunoglobulin"/>
    <property type="match status" value="2"/>
</dbReference>